<evidence type="ECO:0000256" key="2">
    <source>
        <dbReference type="PROSITE-ProRule" id="PRU00124"/>
    </source>
</evidence>
<dbReference type="AlphaFoldDB" id="A0AA40G826"/>
<protein>
    <submittedName>
        <fullName evidence="3">Uncharacterized protein</fullName>
    </submittedName>
</protein>
<dbReference type="InterPro" id="IPR042333">
    <property type="entry name" value="LRAD2/Mig-13-like"/>
</dbReference>
<dbReference type="InterPro" id="IPR036055">
    <property type="entry name" value="LDL_receptor-like_sf"/>
</dbReference>
<evidence type="ECO:0000313" key="3">
    <source>
        <dbReference type="EMBL" id="KAK1132799.1"/>
    </source>
</evidence>
<name>A0AA40G826_9HYME</name>
<dbReference type="InterPro" id="IPR023415">
    <property type="entry name" value="LDLR_class-A_CS"/>
</dbReference>
<dbReference type="PANTHER" id="PTHR24652">
    <property type="entry name" value="LOW-DENSITY LIPOPROTEIN RECEPTOR CLASS A DOMAIN-CONTAINING PROTEIN 2"/>
    <property type="match status" value="1"/>
</dbReference>
<dbReference type="PROSITE" id="PS01209">
    <property type="entry name" value="LDLRA_1"/>
    <property type="match status" value="1"/>
</dbReference>
<reference evidence="3" key="1">
    <citation type="submission" date="2021-10" db="EMBL/GenBank/DDBJ databases">
        <title>Melipona bicolor Genome sequencing and assembly.</title>
        <authorList>
            <person name="Araujo N.S."/>
            <person name="Arias M.C."/>
        </authorList>
    </citation>
    <scope>NUCLEOTIDE SEQUENCE</scope>
    <source>
        <strain evidence="3">USP_2M_L1-L4_2017</strain>
        <tissue evidence="3">Whole body</tissue>
    </source>
</reference>
<gene>
    <name evidence="3" type="ORF">K0M31_014171</name>
</gene>
<proteinExistence type="predicted"/>
<dbReference type="SMART" id="SM00192">
    <property type="entry name" value="LDLa"/>
    <property type="match status" value="1"/>
</dbReference>
<organism evidence="3 4">
    <name type="scientific">Melipona bicolor</name>
    <dbReference type="NCBI Taxonomy" id="60889"/>
    <lineage>
        <taxon>Eukaryota</taxon>
        <taxon>Metazoa</taxon>
        <taxon>Ecdysozoa</taxon>
        <taxon>Arthropoda</taxon>
        <taxon>Hexapoda</taxon>
        <taxon>Insecta</taxon>
        <taxon>Pterygota</taxon>
        <taxon>Neoptera</taxon>
        <taxon>Endopterygota</taxon>
        <taxon>Hymenoptera</taxon>
        <taxon>Apocrita</taxon>
        <taxon>Aculeata</taxon>
        <taxon>Apoidea</taxon>
        <taxon>Anthophila</taxon>
        <taxon>Apidae</taxon>
        <taxon>Melipona</taxon>
    </lineage>
</organism>
<dbReference type="PROSITE" id="PS50068">
    <property type="entry name" value="LDLRA_2"/>
    <property type="match status" value="1"/>
</dbReference>
<dbReference type="Proteomes" id="UP001177670">
    <property type="component" value="Unassembled WGS sequence"/>
</dbReference>
<dbReference type="SUPFAM" id="SSF57424">
    <property type="entry name" value="LDL receptor-like module"/>
    <property type="match status" value="1"/>
</dbReference>
<evidence type="ECO:0000256" key="1">
    <source>
        <dbReference type="ARBA" id="ARBA00023157"/>
    </source>
</evidence>
<keyword evidence="1 2" id="KW-1015">Disulfide bond</keyword>
<comment type="caution">
    <text evidence="3">The sequence shown here is derived from an EMBL/GenBank/DDBJ whole genome shotgun (WGS) entry which is preliminary data.</text>
</comment>
<comment type="caution">
    <text evidence="2">Lacks conserved residue(s) required for the propagation of feature annotation.</text>
</comment>
<sequence>MERPGVQRKRVVMGRSCRLLALSPLYLLTVFGFLAAADAFSADSKPCPLRQFQCANGRCIPNPWVCDSTDDCGDNSDETTKKCEGNRSSTCTGDNARRTDTFALCNLNSRESKRERKERDIEIRMIIAIILRVSDYRPRLEFLLKICRMMEKVDVLVSPV</sequence>
<dbReference type="EMBL" id="JAHYIQ010000004">
    <property type="protein sequence ID" value="KAK1132799.1"/>
    <property type="molecule type" value="Genomic_DNA"/>
</dbReference>
<dbReference type="CDD" id="cd00112">
    <property type="entry name" value="LDLa"/>
    <property type="match status" value="1"/>
</dbReference>
<feature type="disulfide bond" evidence="2">
    <location>
        <begin position="47"/>
        <end position="59"/>
    </location>
</feature>
<dbReference type="InterPro" id="IPR002172">
    <property type="entry name" value="LDrepeatLR_classA_rpt"/>
</dbReference>
<feature type="disulfide bond" evidence="2">
    <location>
        <begin position="54"/>
        <end position="72"/>
    </location>
</feature>
<evidence type="ECO:0000313" key="4">
    <source>
        <dbReference type="Proteomes" id="UP001177670"/>
    </source>
</evidence>
<keyword evidence="4" id="KW-1185">Reference proteome</keyword>
<dbReference type="Pfam" id="PF00057">
    <property type="entry name" value="Ldl_recept_a"/>
    <property type="match status" value="1"/>
</dbReference>
<dbReference type="FunFam" id="4.10.400.10:FF:000004">
    <property type="entry name" value="Low-density lipoprotein receptor-related protein 1"/>
    <property type="match status" value="1"/>
</dbReference>
<accession>A0AA40G826</accession>
<dbReference type="Gene3D" id="4.10.400.10">
    <property type="entry name" value="Low-density Lipoprotein Receptor"/>
    <property type="match status" value="1"/>
</dbReference>